<dbReference type="InterPro" id="IPR051075">
    <property type="entry name" value="SCF_subunit_WD-repeat"/>
</dbReference>
<dbReference type="InterPro" id="IPR036322">
    <property type="entry name" value="WD40_repeat_dom_sf"/>
</dbReference>
<evidence type="ECO:0000313" key="7">
    <source>
        <dbReference type="EMBL" id="WAR19885.1"/>
    </source>
</evidence>
<dbReference type="PROSITE" id="PS50294">
    <property type="entry name" value="WD_REPEATS_REGION"/>
    <property type="match status" value="3"/>
</dbReference>
<dbReference type="SMART" id="SM00256">
    <property type="entry name" value="FBOX"/>
    <property type="match status" value="1"/>
</dbReference>
<feature type="signal peptide" evidence="5">
    <location>
        <begin position="1"/>
        <end position="27"/>
    </location>
</feature>
<feature type="chain" id="PRO_5045150826" evidence="5">
    <location>
        <begin position="28"/>
        <end position="319"/>
    </location>
</feature>
<feature type="repeat" description="WD" evidence="4">
    <location>
        <begin position="195"/>
        <end position="239"/>
    </location>
</feature>
<feature type="repeat" description="WD" evidence="4">
    <location>
        <begin position="240"/>
        <end position="279"/>
    </location>
</feature>
<evidence type="ECO:0000256" key="1">
    <source>
        <dbReference type="ARBA" id="ARBA00022574"/>
    </source>
</evidence>
<dbReference type="PROSITE" id="PS00678">
    <property type="entry name" value="WD_REPEATS_1"/>
    <property type="match status" value="2"/>
</dbReference>
<feature type="domain" description="F-box" evidence="6">
    <location>
        <begin position="40"/>
        <end position="80"/>
    </location>
</feature>
<keyword evidence="3" id="KW-0833">Ubl conjugation pathway</keyword>
<dbReference type="Proteomes" id="UP001164746">
    <property type="component" value="Chromosome 11"/>
</dbReference>
<dbReference type="SUPFAM" id="SSF50978">
    <property type="entry name" value="WD40 repeat-like"/>
    <property type="match status" value="1"/>
</dbReference>
<keyword evidence="2" id="KW-0677">Repeat</keyword>
<proteinExistence type="predicted"/>
<dbReference type="PANTHER" id="PTHR19872">
    <property type="entry name" value="UBIQUITIN LIGASE SPECIFICITY FACTOR/HREP PROTEIN"/>
    <property type="match status" value="1"/>
</dbReference>
<evidence type="ECO:0000256" key="5">
    <source>
        <dbReference type="SAM" id="SignalP"/>
    </source>
</evidence>
<evidence type="ECO:0000256" key="3">
    <source>
        <dbReference type="ARBA" id="ARBA00022786"/>
    </source>
</evidence>
<dbReference type="InterPro" id="IPR001810">
    <property type="entry name" value="F-box_dom"/>
</dbReference>
<dbReference type="EMBL" id="CP111022">
    <property type="protein sequence ID" value="WAR19885.1"/>
    <property type="molecule type" value="Genomic_DNA"/>
</dbReference>
<evidence type="ECO:0000256" key="2">
    <source>
        <dbReference type="ARBA" id="ARBA00022737"/>
    </source>
</evidence>
<dbReference type="PROSITE" id="PS50082">
    <property type="entry name" value="WD_REPEATS_2"/>
    <property type="match status" value="4"/>
</dbReference>
<dbReference type="InterPro" id="IPR001680">
    <property type="entry name" value="WD40_rpt"/>
</dbReference>
<keyword evidence="5" id="KW-0732">Signal</keyword>
<keyword evidence="8" id="KW-1185">Reference proteome</keyword>
<gene>
    <name evidence="7" type="ORF">MAR_001723</name>
</gene>
<dbReference type="Pfam" id="PF00400">
    <property type="entry name" value="WD40"/>
    <property type="match status" value="4"/>
</dbReference>
<dbReference type="Pfam" id="PF00646">
    <property type="entry name" value="F-box"/>
    <property type="match status" value="1"/>
</dbReference>
<dbReference type="SMART" id="SM00320">
    <property type="entry name" value="WD40"/>
    <property type="match status" value="4"/>
</dbReference>
<dbReference type="PRINTS" id="PR00320">
    <property type="entry name" value="GPROTEINBRPT"/>
</dbReference>
<dbReference type="InterPro" id="IPR036047">
    <property type="entry name" value="F-box-like_dom_sf"/>
</dbReference>
<dbReference type="InterPro" id="IPR015943">
    <property type="entry name" value="WD40/YVTN_repeat-like_dom_sf"/>
</dbReference>
<dbReference type="Gene3D" id="2.130.10.10">
    <property type="entry name" value="YVTN repeat-like/Quinoprotein amine dehydrogenase"/>
    <property type="match status" value="1"/>
</dbReference>
<dbReference type="InterPro" id="IPR019775">
    <property type="entry name" value="WD40_repeat_CS"/>
</dbReference>
<protein>
    <submittedName>
        <fullName evidence="7">FBXW7-like protein</fullName>
    </submittedName>
</protein>
<evidence type="ECO:0000256" key="4">
    <source>
        <dbReference type="PROSITE-ProRule" id="PRU00221"/>
    </source>
</evidence>
<organism evidence="7 8">
    <name type="scientific">Mya arenaria</name>
    <name type="common">Soft-shell clam</name>
    <dbReference type="NCBI Taxonomy" id="6604"/>
    <lineage>
        <taxon>Eukaryota</taxon>
        <taxon>Metazoa</taxon>
        <taxon>Spiralia</taxon>
        <taxon>Lophotrochozoa</taxon>
        <taxon>Mollusca</taxon>
        <taxon>Bivalvia</taxon>
        <taxon>Autobranchia</taxon>
        <taxon>Heteroconchia</taxon>
        <taxon>Euheterodonta</taxon>
        <taxon>Imparidentia</taxon>
        <taxon>Neoheterodontei</taxon>
        <taxon>Myida</taxon>
        <taxon>Myoidea</taxon>
        <taxon>Myidae</taxon>
        <taxon>Mya</taxon>
    </lineage>
</organism>
<evidence type="ECO:0000313" key="8">
    <source>
        <dbReference type="Proteomes" id="UP001164746"/>
    </source>
</evidence>
<feature type="repeat" description="WD" evidence="4">
    <location>
        <begin position="155"/>
        <end position="194"/>
    </location>
</feature>
<name>A0ABY7FCL3_MYAAR</name>
<feature type="repeat" description="WD" evidence="4">
    <location>
        <begin position="280"/>
        <end position="309"/>
    </location>
</feature>
<sequence>MRVARKTPHLISVKAIVLRLLSTEIGAAVYQEMMDFTEHLQPELVDMILSYLSPNELSVFSKCSVMWREVSNKDNLWLHHCMVRGWLRFGLSGELSTENHLNIQMNVAGNSPVFHLYVPEDSRLSSLCKWKNIFIRVKHLHQNWRKGRYTVSPMLKGHTEKVTAFACNGRCVVTGSEDKSLRMWDMSTASCLRKMDGHMDTITKIIWKCMCSHGQHVVTGSWDNTLALWDIEHAEIAHMYEGHSEAVTCCWYNGEKIVSGSADSDVRIWQISPPKCLHIMQGHQGEVYCLTATNSVIASGSSDSTVKVWGFDVKYRLVC</sequence>
<dbReference type="Gene3D" id="1.20.1280.50">
    <property type="match status" value="1"/>
</dbReference>
<dbReference type="SUPFAM" id="SSF81383">
    <property type="entry name" value="F-box domain"/>
    <property type="match status" value="1"/>
</dbReference>
<keyword evidence="1 4" id="KW-0853">WD repeat</keyword>
<dbReference type="InterPro" id="IPR020472">
    <property type="entry name" value="WD40_PAC1"/>
</dbReference>
<accession>A0ABY7FCL3</accession>
<dbReference type="PANTHER" id="PTHR19872:SF9">
    <property type="entry name" value="UBIQUITIN-BINDING SDF UBIQUITIN LIGASE COMPLEX SUBUNIT"/>
    <property type="match status" value="1"/>
</dbReference>
<evidence type="ECO:0000259" key="6">
    <source>
        <dbReference type="SMART" id="SM00256"/>
    </source>
</evidence>
<reference evidence="7" key="1">
    <citation type="submission" date="2022-11" db="EMBL/GenBank/DDBJ databases">
        <title>Centuries of genome instability and evolution in soft-shell clam transmissible cancer (bioRxiv).</title>
        <authorList>
            <person name="Hart S.F.M."/>
            <person name="Yonemitsu M.A."/>
            <person name="Giersch R.M."/>
            <person name="Beal B.F."/>
            <person name="Arriagada G."/>
            <person name="Davis B.W."/>
            <person name="Ostrander E.A."/>
            <person name="Goff S.P."/>
            <person name="Metzger M.J."/>
        </authorList>
    </citation>
    <scope>NUCLEOTIDE SEQUENCE</scope>
    <source>
        <strain evidence="7">MELC-2E11</strain>
        <tissue evidence="7">Siphon/mantle</tissue>
    </source>
</reference>